<dbReference type="Proteomes" id="UP000625210">
    <property type="component" value="Unassembled WGS sequence"/>
</dbReference>
<proteinExistence type="predicted"/>
<reference evidence="2" key="2">
    <citation type="submission" date="2020-09" db="EMBL/GenBank/DDBJ databases">
        <authorList>
            <person name="Sun Q."/>
            <person name="Zhou Y."/>
        </authorList>
    </citation>
    <scope>NUCLEOTIDE SEQUENCE</scope>
    <source>
        <strain evidence="2">CGMCC 1.15179</strain>
    </source>
</reference>
<dbReference type="RefSeq" id="WP_188648893.1">
    <property type="nucleotide sequence ID" value="NZ_BMHQ01000014.1"/>
</dbReference>
<organism evidence="2 3">
    <name type="scientific">Marinithermofilum abyssi</name>
    <dbReference type="NCBI Taxonomy" id="1571185"/>
    <lineage>
        <taxon>Bacteria</taxon>
        <taxon>Bacillati</taxon>
        <taxon>Bacillota</taxon>
        <taxon>Bacilli</taxon>
        <taxon>Bacillales</taxon>
        <taxon>Thermoactinomycetaceae</taxon>
        <taxon>Marinithermofilum</taxon>
    </lineage>
</organism>
<evidence type="ECO:0000313" key="3">
    <source>
        <dbReference type="Proteomes" id="UP000625210"/>
    </source>
</evidence>
<dbReference type="EMBL" id="BMHQ01000014">
    <property type="protein sequence ID" value="GGE27337.1"/>
    <property type="molecule type" value="Genomic_DNA"/>
</dbReference>
<dbReference type="AlphaFoldDB" id="A0A8J2Y9U6"/>
<sequence length="54" mass="6407">MQALDKSRREDYMAEDVENLEEPEFRFALIGMVLWLMAVGVYVLLVRFNWIQGL</sequence>
<protein>
    <submittedName>
        <fullName evidence="2">Uncharacterized protein</fullName>
    </submittedName>
</protein>
<evidence type="ECO:0000313" key="2">
    <source>
        <dbReference type="EMBL" id="GGE27337.1"/>
    </source>
</evidence>
<gene>
    <name evidence="2" type="ORF">GCM10011571_31940</name>
</gene>
<accession>A0A8J2Y9U6</accession>
<keyword evidence="1" id="KW-0812">Transmembrane</keyword>
<name>A0A8J2Y9U6_9BACL</name>
<comment type="caution">
    <text evidence="2">The sequence shown here is derived from an EMBL/GenBank/DDBJ whole genome shotgun (WGS) entry which is preliminary data.</text>
</comment>
<keyword evidence="3" id="KW-1185">Reference proteome</keyword>
<feature type="transmembrane region" description="Helical" evidence="1">
    <location>
        <begin position="25"/>
        <end position="45"/>
    </location>
</feature>
<evidence type="ECO:0000256" key="1">
    <source>
        <dbReference type="SAM" id="Phobius"/>
    </source>
</evidence>
<keyword evidence="1" id="KW-1133">Transmembrane helix</keyword>
<reference evidence="2" key="1">
    <citation type="journal article" date="2014" name="Int. J. Syst. Evol. Microbiol.">
        <title>Complete genome sequence of Corynebacterium casei LMG S-19264T (=DSM 44701T), isolated from a smear-ripened cheese.</title>
        <authorList>
            <consortium name="US DOE Joint Genome Institute (JGI-PGF)"/>
            <person name="Walter F."/>
            <person name="Albersmeier A."/>
            <person name="Kalinowski J."/>
            <person name="Ruckert C."/>
        </authorList>
    </citation>
    <scope>NUCLEOTIDE SEQUENCE</scope>
    <source>
        <strain evidence="2">CGMCC 1.15179</strain>
    </source>
</reference>
<keyword evidence="1" id="KW-0472">Membrane</keyword>